<dbReference type="EMBL" id="CP003390">
    <property type="protein sequence ID" value="AFI83560.1"/>
    <property type="molecule type" value="Genomic_DNA"/>
</dbReference>
<proteinExistence type="predicted"/>
<dbReference type="PATRIC" id="fig|754476.3.peg.704"/>
<dbReference type="KEGG" id="mej:Q7A_714"/>
<dbReference type="Proteomes" id="UP000009144">
    <property type="component" value="Chromosome"/>
</dbReference>
<dbReference type="Gene3D" id="6.20.450.20">
    <property type="match status" value="1"/>
</dbReference>
<keyword evidence="2" id="KW-1185">Reference proteome</keyword>
<dbReference type="HOGENOM" id="CLU_2807524_0_0_6"/>
<reference evidence="1 2" key="1">
    <citation type="journal article" date="2012" name="J. Bacteriol.">
        <title>Complete genome sequences of Methylophaga sp. strain JAM1 and Methylophaga sp. strain JAM7.</title>
        <authorList>
            <person name="Villeneuve C."/>
            <person name="Martineau C."/>
            <person name="Mauffrey F."/>
            <person name="Villemur R."/>
        </authorList>
    </citation>
    <scope>NUCLEOTIDE SEQUENCE [LARGE SCALE GENOMIC DNA]</scope>
    <source>
        <strain evidence="1 2">JAM1</strain>
    </source>
</reference>
<accession>I1XGP1</accession>
<evidence type="ECO:0000313" key="1">
    <source>
        <dbReference type="EMBL" id="AFI83560.1"/>
    </source>
</evidence>
<organism evidence="1 2">
    <name type="scientific">Methylophaga nitratireducenticrescens</name>
    <dbReference type="NCBI Taxonomy" id="754476"/>
    <lineage>
        <taxon>Bacteria</taxon>
        <taxon>Pseudomonadati</taxon>
        <taxon>Pseudomonadota</taxon>
        <taxon>Gammaproteobacteria</taxon>
        <taxon>Thiotrichales</taxon>
        <taxon>Piscirickettsiaceae</taxon>
        <taxon>Methylophaga</taxon>
    </lineage>
</organism>
<dbReference type="AlphaFoldDB" id="I1XGP1"/>
<evidence type="ECO:0000313" key="2">
    <source>
        <dbReference type="Proteomes" id="UP000009144"/>
    </source>
</evidence>
<reference evidence="1 2" key="2">
    <citation type="journal article" date="2013" name="Int. J. Syst. Evol. Microbiol.">
        <title>Methylophaga nitratireducenticrescens sp. nov. and Methylophaga frappieri sp. nov., isolated from the biofilm of the methanol-fed denitrification system treating the seawater at the Montreal Biodome.</title>
        <authorList>
            <person name="Villeneuve C."/>
            <person name="Martineau C."/>
            <person name="Mauffrey F."/>
            <person name="Villemur R."/>
        </authorList>
    </citation>
    <scope>NUCLEOTIDE SEQUENCE [LARGE SCALE GENOMIC DNA]</scope>
    <source>
        <strain evidence="1 2">JAM1</strain>
    </source>
</reference>
<name>I1XGP1_METNJ</name>
<sequence>MVRRENNEKPSYSIDKLEQADESRNHDLWFREQVTIGLIQANSPKAIWLTSEAVRARMKQRAKALAK</sequence>
<gene>
    <name evidence="1" type="ordered locus">Q7A_714</name>
</gene>
<protein>
    <submittedName>
        <fullName evidence="1">Uncharacterized protein</fullName>
    </submittedName>
</protein>